<evidence type="ECO:0000259" key="4">
    <source>
        <dbReference type="PROSITE" id="PS50240"/>
    </source>
</evidence>
<dbReference type="BioGRID-ORCS" id="37491">
    <property type="hits" value="0 hits in 1 CRISPR screen"/>
</dbReference>
<dbReference type="InterPro" id="IPR018114">
    <property type="entry name" value="TRYPSIN_HIS"/>
</dbReference>
<dbReference type="InParanoid" id="Q7KVM3"/>
<dbReference type="PROSITE" id="PS00135">
    <property type="entry name" value="TRYPSIN_SER"/>
    <property type="match status" value="1"/>
</dbReference>
<dbReference type="SUPFAM" id="SSF50494">
    <property type="entry name" value="Trypsin-like serine proteases"/>
    <property type="match status" value="1"/>
</dbReference>
<evidence type="ECO:0000256" key="2">
    <source>
        <dbReference type="RuleBase" id="RU363034"/>
    </source>
</evidence>
<dbReference type="PROSITE" id="PS00134">
    <property type="entry name" value="TRYPSIN_HIS"/>
    <property type="match status" value="1"/>
</dbReference>
<dbReference type="FlyBase" id="FBgn0034666">
    <property type="gene designation" value="CG9294"/>
</dbReference>
<keyword evidence="2 5" id="KW-0378">Hydrolase</keyword>
<keyword evidence="2" id="KW-0645">Protease</keyword>
<reference evidence="5 7" key="2">
    <citation type="journal article" date="2002" name="Genome Biol.">
        <title>Finishing a whole-genome shotgun: release 3 of the Drosophila melanogaster euchromatic genome sequence.</title>
        <authorList>
            <person name="Celniker S.E."/>
            <person name="Wheeler D.A."/>
            <person name="Kronmiller B."/>
            <person name="Carlson J.W."/>
            <person name="Halpern A."/>
            <person name="Patel S."/>
            <person name="Adams M."/>
            <person name="Champe M."/>
            <person name="Dugan S.P."/>
            <person name="Frise E."/>
            <person name="Hodgson A."/>
            <person name="George R.A."/>
            <person name="Hoskins R.A."/>
            <person name="Laverty T."/>
            <person name="Muzny D.M."/>
            <person name="Nelson C.R."/>
            <person name="Pacleb J.M."/>
            <person name="Park S."/>
            <person name="Pfeiffer B.D."/>
            <person name="Richards S."/>
            <person name="Sodergren E.J."/>
            <person name="Svirskas R."/>
            <person name="Tabor P.E."/>
            <person name="Wan K."/>
            <person name="Stapleton M."/>
            <person name="Sutton G.G."/>
            <person name="Venter C."/>
            <person name="Weinstock G."/>
            <person name="Scherer S.E."/>
            <person name="Myers E.W."/>
            <person name="Gibbs R.A."/>
            <person name="Rubin G.M."/>
        </authorList>
    </citation>
    <scope>NUCLEOTIDE SEQUENCE [LARGE SCALE GENOMIC DNA]</scope>
    <source>
        <strain evidence="7">Berkeley</strain>
    </source>
</reference>
<dbReference type="PhylomeDB" id="Q7KVM3"/>
<evidence type="ECO:0000256" key="3">
    <source>
        <dbReference type="SAM" id="SignalP"/>
    </source>
</evidence>
<reference evidence="5 7" key="11">
    <citation type="journal article" date="2015" name="Genome Res.">
        <title>The Release 6 reference sequence of the Drosophila melanogaster genome.</title>
        <authorList>
            <person name="Hoskins R.A."/>
            <person name="Carlson J.W."/>
            <person name="Wan K.H."/>
            <person name="Park S."/>
            <person name="Mendez I."/>
            <person name="Galle S.E."/>
            <person name="Booth B.W."/>
            <person name="Pfeiffer B.D."/>
            <person name="George R.A."/>
            <person name="Svirskas R."/>
            <person name="Krzywinski M."/>
            <person name="Schein J."/>
            <person name="Accardo M.C."/>
            <person name="Damia E."/>
            <person name="Messina G."/>
            <person name="Mendez-Lago M."/>
            <person name="de Pablos B."/>
            <person name="Demakova O.V."/>
            <person name="Andreyeva E.N."/>
            <person name="Boldyreva L.V."/>
            <person name="Marra M."/>
            <person name="Carvalho A.B."/>
            <person name="Dimitri P."/>
            <person name="Villasante A."/>
            <person name="Zhimulev I.F."/>
            <person name="Rubin G.M."/>
            <person name="Karpen G.H."/>
            <person name="Celniker S.E."/>
        </authorList>
    </citation>
    <scope>NUCLEOTIDE SEQUENCE [LARGE SCALE GENOMIC DNA]</scope>
    <source>
        <strain evidence="7">Berkeley</strain>
    </source>
</reference>
<dbReference type="HOGENOM" id="CLU_006842_0_0_1"/>
<accession>Q7KVM3</accession>
<dbReference type="AlphaFoldDB" id="Q7KVM3"/>
<dbReference type="FunFam" id="2.40.10.10:FF:000141">
    <property type="entry name" value="Enterokinase light chain"/>
    <property type="match status" value="1"/>
</dbReference>
<dbReference type="InterPro" id="IPR033116">
    <property type="entry name" value="TRYPSIN_SER"/>
</dbReference>
<dbReference type="GeneID" id="37491"/>
<evidence type="ECO:0000313" key="7">
    <source>
        <dbReference type="Proteomes" id="UP000000803"/>
    </source>
</evidence>
<dbReference type="SMART" id="SM00020">
    <property type="entry name" value="Tryp_SPc"/>
    <property type="match status" value="1"/>
</dbReference>
<dbReference type="FunCoup" id="Q7KVM3">
    <property type="interactions" value="41"/>
</dbReference>
<reference evidence="5 7" key="8">
    <citation type="journal article" date="2007" name="Science">
        <title>Sequence finishing and mapping of Drosophila melanogaster heterochromatin.</title>
        <authorList>
            <person name="Hoskins R.A."/>
            <person name="Carlson J.W."/>
            <person name="Kennedy C."/>
            <person name="Acevedo D."/>
            <person name="Evans-Holm M."/>
            <person name="Frise E."/>
            <person name="Wan K.H."/>
            <person name="Park S."/>
            <person name="Mendez-Lago M."/>
            <person name="Rossi F."/>
            <person name="Villasante A."/>
            <person name="Dimitri P."/>
            <person name="Karpen G.H."/>
            <person name="Celniker S.E."/>
        </authorList>
    </citation>
    <scope>NUCLEOTIDE SEQUENCE [LARGE SCALE GENOMIC DNA]</scope>
    <source>
        <strain evidence="7">Berkeley</strain>
    </source>
</reference>
<reference evidence="5 7" key="4">
    <citation type="journal article" date="2002" name="Genome Biol.">
        <title>The transposable elements of the Drosophila melanogaster euchromatin: a genomics perspective.</title>
        <authorList>
            <person name="Kaminker J.S."/>
            <person name="Bergman C.M."/>
            <person name="Kronmiller B."/>
            <person name="Carlson J."/>
            <person name="Svirskas R."/>
            <person name="Patel S."/>
            <person name="Frise E."/>
            <person name="Wheeler D.A."/>
            <person name="Lewis S.E."/>
            <person name="Rubin G.M."/>
            <person name="Ashburner M."/>
            <person name="Celniker S.E."/>
        </authorList>
    </citation>
    <scope>NUCLEOTIDE SEQUENCE [LARGE SCALE GENOMIC DNA]</scope>
    <source>
        <strain evidence="7">Berkeley</strain>
    </source>
</reference>
<dbReference type="InterPro" id="IPR001254">
    <property type="entry name" value="Trypsin_dom"/>
</dbReference>
<reference evidence="5 7" key="10">
    <citation type="journal article" date="2015" name="G3 (Bethesda)">
        <title>Gene Model Annotations for Drosophila melanogaster: The Rule-Benders.</title>
        <authorList>
            <consortium name="FlyBase Consortium"/>
            <person name="Crosby M.A."/>
            <person name="Gramates L.S."/>
            <person name="Dos Santos G."/>
            <person name="Matthews B.B."/>
            <person name="St Pierre S.E."/>
            <person name="Zhou P."/>
            <person name="Schroeder A.J."/>
            <person name="Falls K."/>
            <person name="Emmert D.B."/>
            <person name="Russo S.M."/>
            <person name="Gelbart W.M."/>
            <person name="null"/>
        </authorList>
    </citation>
    <scope>NUCLEOTIDE SEQUENCE [LARGE SCALE GENOMIC DNA]</scope>
    <source>
        <strain evidence="7">Berkeley</strain>
    </source>
</reference>
<dbReference type="PaxDb" id="7227-FBpp0071636"/>
<feature type="domain" description="Peptidase S1" evidence="4">
    <location>
        <begin position="101"/>
        <end position="339"/>
    </location>
</feature>
<dbReference type="KEGG" id="dme:Dmel_CG9294"/>
<dbReference type="GO" id="GO:0004252">
    <property type="term" value="F:serine-type endopeptidase activity"/>
    <property type="evidence" value="ECO:0000255"/>
    <property type="project" value="FlyBase"/>
</dbReference>
<dbReference type="VEuPathDB" id="VectorBase:FBgn0034666"/>
<dbReference type="PANTHER" id="PTHR24252">
    <property type="entry name" value="ACROSIN-RELATED"/>
    <property type="match status" value="1"/>
</dbReference>
<dbReference type="AGR" id="FB:FBgn0034666"/>
<organism evidence="5 7">
    <name type="scientific">Drosophila melanogaster</name>
    <name type="common">Fruit fly</name>
    <dbReference type="NCBI Taxonomy" id="7227"/>
    <lineage>
        <taxon>Eukaryota</taxon>
        <taxon>Metazoa</taxon>
        <taxon>Ecdysozoa</taxon>
        <taxon>Arthropoda</taxon>
        <taxon>Hexapoda</taxon>
        <taxon>Insecta</taxon>
        <taxon>Pterygota</taxon>
        <taxon>Neoptera</taxon>
        <taxon>Endopterygota</taxon>
        <taxon>Diptera</taxon>
        <taxon>Brachycera</taxon>
        <taxon>Muscomorpha</taxon>
        <taxon>Ephydroidea</taxon>
        <taxon>Drosophilidae</taxon>
        <taxon>Drosophila</taxon>
        <taxon>Sophophora</taxon>
    </lineage>
</organism>
<dbReference type="CDD" id="cd00190">
    <property type="entry name" value="Tryp_SPc"/>
    <property type="match status" value="1"/>
</dbReference>
<feature type="signal peptide" evidence="3">
    <location>
        <begin position="1"/>
        <end position="17"/>
    </location>
</feature>
<name>Q7KVM3_DROME</name>
<sequence length="352" mass="39216">MKLPWILIALFCGLCSGSTERRIRPNEGKIFEWLGSILLPSTTTTTSTPVVATTSTTTRRTTTTSSTTSRTTTSRTTVANFPIERDCVTCRCGLINTLYKIVGGQETRVHQYPWMAVILIYNRFYCSGSLINDLYVLTAAHCVEGVPPELITLRFLEHNRSHSNDDIVIQRYVSRVKVHELYNPRSFDNDLAVLRLNQPLDMRHHRLRPICLPVQSYSFDHELGIVAGWGAQREGGFGTDTLREVDVVVLPQSECRNGTTYRPGQITDNMMCAGYISEGGKDACSGDSGGPLQTTFDEQPGQYQLAGIVSWGVGCARPQSPGVYTRVNQYLRWLGSNTPGGCHCMPYPEEDY</sequence>
<dbReference type="PANTHER" id="PTHR24252:SF7">
    <property type="entry name" value="HYALIN"/>
    <property type="match status" value="1"/>
</dbReference>
<evidence type="ECO:0000256" key="1">
    <source>
        <dbReference type="ARBA" id="ARBA00023157"/>
    </source>
</evidence>
<dbReference type="GO" id="GO:0005615">
    <property type="term" value="C:extracellular space"/>
    <property type="evidence" value="ECO:0000318"/>
    <property type="project" value="GO_Central"/>
</dbReference>
<reference evidence="5 7" key="9">
    <citation type="journal article" date="2015" name="G3 (Bethesda)">
        <title>Gene Model Annotations for Drosophila melanogaster: Impact of High-Throughput Data.</title>
        <authorList>
            <consortium name="FlyBase Consortium"/>
            <person name="Matthews B.B."/>
            <person name="Dos Santos G."/>
            <person name="Crosby M.A."/>
            <person name="Emmert D.B."/>
            <person name="St Pierre S.E."/>
            <person name="Gramates L.S."/>
            <person name="Zhou P."/>
            <person name="Schroeder A.J."/>
            <person name="Falls K."/>
            <person name="Strelets V."/>
            <person name="Russo S.M."/>
            <person name="Gelbart W.M."/>
            <person name="null"/>
        </authorList>
    </citation>
    <scope>NUCLEOTIDE SEQUENCE [LARGE SCALE GENOMIC DNA]</scope>
    <source>
        <strain evidence="7">Berkeley</strain>
    </source>
</reference>
<dbReference type="Gene3D" id="2.40.10.10">
    <property type="entry name" value="Trypsin-like serine proteases"/>
    <property type="match status" value="1"/>
</dbReference>
<dbReference type="UCSC" id="CG9294-RB">
    <property type="organism name" value="d. melanogaster"/>
</dbReference>
<reference evidence="5 7" key="6">
    <citation type="journal article" date="2005" name="PLoS Comput. Biol.">
        <title>Combined evidence annotation of transposable elements in genome sequences.</title>
        <authorList>
            <person name="Quesneville H."/>
            <person name="Bergman C.M."/>
            <person name="Andrieu O."/>
            <person name="Autard D."/>
            <person name="Nouaud D."/>
            <person name="Ashburner M."/>
            <person name="Anxolabehere D."/>
        </authorList>
    </citation>
    <scope>NUCLEOTIDE SEQUENCE [LARGE SCALE GENOMIC DNA]</scope>
    <source>
        <strain evidence="7">Berkeley</strain>
    </source>
</reference>
<reference evidence="5 7" key="3">
    <citation type="journal article" date="2002" name="Genome Biol.">
        <title>Annotation of the Drosophila melanogaster euchromatic genome: a systematic review.</title>
        <authorList>
            <person name="Misra S."/>
            <person name="Crosby M.A."/>
            <person name="Mungall C.J."/>
            <person name="Matthews B.B."/>
            <person name="Campbell K.S."/>
            <person name="Hradecky P."/>
            <person name="Huang Y."/>
            <person name="Kaminker J.S."/>
            <person name="Millburn G.H."/>
            <person name="Prochnik S.E."/>
            <person name="Smith C.D."/>
            <person name="Tupy J.L."/>
            <person name="Whitfied E.J."/>
            <person name="Bayraktaroglu L."/>
            <person name="Berman B.P."/>
            <person name="Bettencourt B.R."/>
            <person name="Celniker S.E."/>
            <person name="de Grey A.D."/>
            <person name="Drysdale R.A."/>
            <person name="Harris N.L."/>
            <person name="Richter J."/>
            <person name="Russo S."/>
            <person name="Schroeder A.J."/>
            <person name="Shu S.Q."/>
            <person name="Stapleton M."/>
            <person name="Yamada C."/>
            <person name="Ashburner M."/>
            <person name="Gelbart W.M."/>
            <person name="Rubin G.M."/>
            <person name="Lewis S.E."/>
        </authorList>
    </citation>
    <scope>GENOME REANNOTATION</scope>
    <source>
        <strain evidence="7">Berkeley</strain>
    </source>
</reference>
<gene>
    <name evidence="5" type="primary">SP20</name>
    <name evidence="5" type="synonym">Dmel\CG9294</name>
    <name evidence="5 6" type="ORF">CG9294</name>
    <name evidence="5" type="ORF">Dmel_CG9294</name>
</gene>
<keyword evidence="1" id="KW-1015">Disulfide bond</keyword>
<dbReference type="OMA" id="CMPYPEE"/>
<dbReference type="InterPro" id="IPR001314">
    <property type="entry name" value="Peptidase_S1A"/>
</dbReference>
<dbReference type="InterPro" id="IPR009003">
    <property type="entry name" value="Peptidase_S1_PA"/>
</dbReference>
<dbReference type="GO" id="GO:0006508">
    <property type="term" value="P:proteolysis"/>
    <property type="evidence" value="ECO:0000255"/>
    <property type="project" value="FlyBase"/>
</dbReference>
<proteinExistence type="predicted"/>
<protein>
    <recommendedName>
        <fullName evidence="4">Peptidase S1 domain-containing protein</fullName>
    </recommendedName>
</protein>
<evidence type="ECO:0000313" key="5">
    <source>
        <dbReference type="EMBL" id="AAS64755.1"/>
    </source>
</evidence>
<dbReference type="Pfam" id="PF00089">
    <property type="entry name" value="Trypsin"/>
    <property type="match status" value="1"/>
</dbReference>
<dbReference type="MEROPS" id="S01.B37"/>
<dbReference type="InterPro" id="IPR043504">
    <property type="entry name" value="Peptidase_S1_PA_chymotrypsin"/>
</dbReference>
<dbReference type="STRING" id="7227.FBpp0071636"/>
<reference evidence="5 7" key="7">
    <citation type="journal article" date="2007" name="Science">
        <title>The Release 5.1 annotation of Drosophila melanogaster heterochromatin.</title>
        <authorList>
            <person name="Smith C.D."/>
            <person name="Shu S."/>
            <person name="Mungall C.J."/>
            <person name="Karpen G.H."/>
        </authorList>
    </citation>
    <scope>NUCLEOTIDE SEQUENCE [LARGE SCALE GENOMIC DNA]</scope>
    <source>
        <strain evidence="7">Berkeley</strain>
    </source>
</reference>
<dbReference type="RefSeq" id="NP_995920.1">
    <property type="nucleotide sequence ID" value="NM_206198.2"/>
</dbReference>
<reference evidence="5 7" key="1">
    <citation type="journal article" date="2000" name="Science">
        <title>The genome sequence of Drosophila melanogaster.</title>
        <authorList>
            <person name="Adams M.D."/>
            <person name="Celniker S.E."/>
            <person name="Holt R.A."/>
            <person name="Evans C.A."/>
            <person name="Gocayne J.D."/>
            <person name="Amanatides P.G."/>
            <person name="Scherer S.E."/>
            <person name="Li P.W."/>
            <person name="Hoskins R.A."/>
            <person name="Galle R.F."/>
            <person name="George R.A."/>
            <person name="Lewis S.E."/>
            <person name="Richards S."/>
            <person name="Ashburner M."/>
            <person name="Henderson S.N."/>
            <person name="Sutton G.G."/>
            <person name="Wortman J.R."/>
            <person name="Yandell M.D."/>
            <person name="Zhang Q."/>
            <person name="Chen L.X."/>
            <person name="Brandon R.C."/>
            <person name="Rogers Y.H."/>
            <person name="Blazej R.G."/>
            <person name="Champe M."/>
            <person name="Pfeiffer B.D."/>
            <person name="Wan K.H."/>
            <person name="Doyle C."/>
            <person name="Baxter E.G."/>
            <person name="Helt G."/>
            <person name="Nelson C.R."/>
            <person name="Gabor G.L."/>
            <person name="Abril J.F."/>
            <person name="Agbayani A."/>
            <person name="An H.J."/>
            <person name="Andrews-Pfannkoch C."/>
            <person name="Baldwin D."/>
            <person name="Ballew R.M."/>
            <person name="Basu A."/>
            <person name="Baxendale J."/>
            <person name="Bayraktaroglu L."/>
            <person name="Beasley E.M."/>
            <person name="Beeson K.Y."/>
            <person name="Benos P.V."/>
            <person name="Berman B.P."/>
            <person name="Bhandari D."/>
            <person name="Bolshakov S."/>
            <person name="Borkova D."/>
            <person name="Botchan M.R."/>
            <person name="Bouck J."/>
            <person name="Brokstein P."/>
            <person name="Brottier P."/>
            <person name="Burtis K.C."/>
            <person name="Busam D.A."/>
            <person name="Butler H."/>
            <person name="Cadieu E."/>
            <person name="Center A."/>
            <person name="Chandra I."/>
            <person name="Cherry J.M."/>
            <person name="Cawley S."/>
            <person name="Dahlke C."/>
            <person name="Davenport L.B."/>
            <person name="Davies P."/>
            <person name="de Pablos B."/>
            <person name="Delcher A."/>
            <person name="Deng Z."/>
            <person name="Mays A.D."/>
            <person name="Dew I."/>
            <person name="Dietz S.M."/>
            <person name="Dodson K."/>
            <person name="Doup L.E."/>
            <person name="Downes M."/>
            <person name="Dugan-Rocha S."/>
            <person name="Dunkov B.C."/>
            <person name="Dunn P."/>
            <person name="Durbin K.J."/>
            <person name="Evangelista C.C."/>
            <person name="Ferraz C."/>
            <person name="Ferriera S."/>
            <person name="Fleischmann W."/>
            <person name="Fosler C."/>
            <person name="Gabrielian A.E."/>
            <person name="Garg N.S."/>
            <person name="Gelbart W.M."/>
            <person name="Glasser K."/>
            <person name="Glodek A."/>
            <person name="Gong F."/>
            <person name="Gorrell J.H."/>
            <person name="Gu Z."/>
            <person name="Guan P."/>
            <person name="Harris M."/>
            <person name="Harris N.L."/>
            <person name="Harvey D."/>
            <person name="Heiman T.J."/>
            <person name="Hernandez J.R."/>
            <person name="Houck J."/>
            <person name="Hostin D."/>
            <person name="Houston K.A."/>
            <person name="Howland T.J."/>
            <person name="Wei M.H."/>
            <person name="Ibegwam C."/>
            <person name="Jalali M."/>
            <person name="Kalush F."/>
            <person name="Karpen G.H."/>
            <person name="Ke Z."/>
            <person name="Kennison J.A."/>
            <person name="Ketchum K.A."/>
            <person name="Kimmel B.E."/>
            <person name="Kodira C.D."/>
            <person name="Kraft C."/>
            <person name="Kravitz S."/>
            <person name="Kulp D."/>
            <person name="Lai Z."/>
            <person name="Lasko P."/>
            <person name="Lei Y."/>
            <person name="Levitsky A.A."/>
            <person name="Li J."/>
            <person name="Li Z."/>
            <person name="Liang Y."/>
            <person name="Lin X."/>
            <person name="Liu X."/>
            <person name="Mattei B."/>
            <person name="McIntosh T.C."/>
            <person name="McLeod M.P."/>
            <person name="McPherson D."/>
            <person name="Merkulov G."/>
            <person name="Milshina N.V."/>
            <person name="Mobarry C."/>
            <person name="Morris J."/>
            <person name="Moshrefi A."/>
            <person name="Mount S.M."/>
            <person name="Moy M."/>
            <person name="Murphy B."/>
            <person name="Murphy L."/>
            <person name="Muzny D.M."/>
            <person name="Nelson D.L."/>
            <person name="Nelson D.R."/>
            <person name="Nelson K.A."/>
            <person name="Nixon K."/>
            <person name="Nusskern D.R."/>
            <person name="Pacleb J.M."/>
            <person name="Palazzolo M."/>
            <person name="Pittman G.S."/>
            <person name="Pan S."/>
            <person name="Pollard J."/>
            <person name="Puri V."/>
            <person name="Reese M.G."/>
            <person name="Reinert K."/>
            <person name="Remington K."/>
            <person name="Saunders R.D."/>
            <person name="Scheeler F."/>
            <person name="Shen H."/>
            <person name="Shue B.C."/>
            <person name="Siden-Kiamos I."/>
            <person name="Simpson M."/>
            <person name="Skupski M.P."/>
            <person name="Smith T."/>
            <person name="Spier E."/>
            <person name="Spradling A.C."/>
            <person name="Stapleton M."/>
            <person name="Strong R."/>
            <person name="Sun E."/>
            <person name="Svirskas R."/>
            <person name="Tector C."/>
            <person name="Turner R."/>
            <person name="Venter E."/>
            <person name="Wang A.H."/>
            <person name="Wang X."/>
            <person name="Wang Z.Y."/>
            <person name="Wassarman D.A."/>
            <person name="Weinstock G.M."/>
            <person name="Weissenbach J."/>
            <person name="Williams S.M."/>
            <person name="WoodageT"/>
            <person name="Worley K.C."/>
            <person name="Wu D."/>
            <person name="Yang S."/>
            <person name="Yao Q.A."/>
            <person name="Ye J."/>
            <person name="Yeh R.F."/>
            <person name="Zaveri J.S."/>
            <person name="Zhan M."/>
            <person name="Zhang G."/>
            <person name="Zhao Q."/>
            <person name="Zheng L."/>
            <person name="Zheng X.H."/>
            <person name="Zhong F.N."/>
            <person name="Zhong W."/>
            <person name="Zhou X."/>
            <person name="Zhu S."/>
            <person name="Zhu X."/>
            <person name="Smith H.O."/>
            <person name="Gibbs R.A."/>
            <person name="Myers E.W."/>
            <person name="Rubin G.M."/>
            <person name="Venter J.C."/>
        </authorList>
    </citation>
    <scope>NUCLEOTIDE SEQUENCE [LARGE SCALE GENOMIC DNA]</scope>
    <source>
        <strain evidence="7">Berkeley</strain>
    </source>
</reference>
<reference evidence="5 7" key="5">
    <citation type="journal article" date="2002" name="Genome Biol.">
        <title>Heterochromatic sequences in a Drosophila whole-genome shotgun assembly.</title>
        <authorList>
            <person name="Hoskins R.A."/>
            <person name="Smith C.D."/>
            <person name="Carlson J.W."/>
            <person name="Carvalho A.B."/>
            <person name="Halpern A."/>
            <person name="Kaminker J.S."/>
            <person name="Kennedy C."/>
            <person name="Mungall C.J."/>
            <person name="Sullivan B.A."/>
            <person name="Sutton G.G."/>
            <person name="Yasuhara J.C."/>
            <person name="Wakimoto B.T."/>
            <person name="Myers E.W."/>
            <person name="Celniker S.E."/>
            <person name="Rubin G.M."/>
            <person name="Karpen G.H."/>
        </authorList>
    </citation>
    <scope>NUCLEOTIDE SEQUENCE [LARGE SCALE GENOMIC DNA]</scope>
    <source>
        <strain evidence="7">Berkeley</strain>
    </source>
</reference>
<dbReference type="eggNOG" id="KOG3627">
    <property type="taxonomic scope" value="Eukaryota"/>
</dbReference>
<dbReference type="PRINTS" id="PR00722">
    <property type="entry name" value="CHYMOTRYPSIN"/>
</dbReference>
<dbReference type="Proteomes" id="UP000000803">
    <property type="component" value="Chromosome 2R"/>
</dbReference>
<dbReference type="PROSITE" id="PS50240">
    <property type="entry name" value="TRYPSIN_DOM"/>
    <property type="match status" value="1"/>
</dbReference>
<dbReference type="Bgee" id="FBgn0034666">
    <property type="expression patterns" value="Expressed in seminal fluid secreting gland and 1 other cell type or tissue"/>
</dbReference>
<keyword evidence="3" id="KW-0732">Signal</keyword>
<keyword evidence="2" id="KW-0720">Serine protease</keyword>
<feature type="chain" id="PRO_5004288270" description="Peptidase S1 domain-containing protein" evidence="3">
    <location>
        <begin position="18"/>
        <end position="352"/>
    </location>
</feature>
<dbReference type="SMR" id="Q7KVM3"/>
<dbReference type="EMBL" id="AE013599">
    <property type="protein sequence ID" value="AAS64755.1"/>
    <property type="molecule type" value="Genomic_DNA"/>
</dbReference>
<dbReference type="OrthoDB" id="10012881at2759"/>
<keyword evidence="7" id="KW-1185">Reference proteome</keyword>
<evidence type="ECO:0000313" key="6">
    <source>
        <dbReference type="FlyBase" id="FBgn0034666"/>
    </source>
</evidence>